<dbReference type="PANTHER" id="PTHR15654">
    <property type="entry name" value="COILED-COIL DOMAIN-CONTAINING PROTEIN 113-RELATED"/>
    <property type="match status" value="1"/>
</dbReference>
<gene>
    <name evidence="6" type="primary">AlNc14C221G9114</name>
    <name evidence="6" type="ORF">ALNC14_102320</name>
</gene>
<proteinExistence type="predicted"/>
<organism evidence="6">
    <name type="scientific">Albugo laibachii Nc14</name>
    <dbReference type="NCBI Taxonomy" id="890382"/>
    <lineage>
        <taxon>Eukaryota</taxon>
        <taxon>Sar</taxon>
        <taxon>Stramenopiles</taxon>
        <taxon>Oomycota</taxon>
        <taxon>Peronosporomycetes</taxon>
        <taxon>Albuginales</taxon>
        <taxon>Albuginaceae</taxon>
        <taxon>Albugo</taxon>
    </lineage>
</organism>
<evidence type="ECO:0000256" key="2">
    <source>
        <dbReference type="ARBA" id="ARBA00023054"/>
    </source>
</evidence>
<dbReference type="EMBL" id="FR824266">
    <property type="protein sequence ID" value="CCA24088.1"/>
    <property type="molecule type" value="Genomic_DNA"/>
</dbReference>
<dbReference type="PANTHER" id="PTHR15654:SF1">
    <property type="entry name" value="COILED-COIL DOMAIN-CONTAINING PROTEIN 96"/>
    <property type="match status" value="1"/>
</dbReference>
<feature type="coiled-coil region" evidence="4">
    <location>
        <begin position="202"/>
        <end position="292"/>
    </location>
</feature>
<dbReference type="GO" id="GO:0036064">
    <property type="term" value="C:ciliary basal body"/>
    <property type="evidence" value="ECO:0007669"/>
    <property type="project" value="TreeGrafter"/>
</dbReference>
<sequence>MVLTESDDAIAANTLSESITQATLLSDTLQQNNSKLQRKLSAFLYAQQENNNSVVPKPFPSSSEKDVALKNGSSIANEKRYYENLDSLNHTQTHTSLLKKQYDRIATELKIKVDEKEVKVIEIYESFLRFKREVAGNAESMRTGRTLSKRVIRDMENNELKKDQEIEKVRLKFIHLRTKVKRLEQHLHAKEQLAEGLHLIDFEQLKFENQTLSEKIEERTEELTKLRKKTTSTAQVLTHVKEKLHFVLVENQKLKKEIGQLNALIKANRENLARSKKEREAKRNHLKQLREEDGVLSSDALIQEYNKRQIEHTELEIQLSNSRKRLAFLMHLLAPTMDSNFEKM</sequence>
<dbReference type="AlphaFoldDB" id="F0WRX2"/>
<evidence type="ECO:0000256" key="4">
    <source>
        <dbReference type="SAM" id="Coils"/>
    </source>
</evidence>
<accession>F0WRX2</accession>
<evidence type="ECO:0000256" key="1">
    <source>
        <dbReference type="ARBA" id="ARBA00004138"/>
    </source>
</evidence>
<evidence type="ECO:0000256" key="3">
    <source>
        <dbReference type="ARBA" id="ARBA00023273"/>
    </source>
</evidence>
<comment type="subcellular location">
    <subcellularLocation>
        <location evidence="1">Cell projection</location>
        <location evidence="1">Cilium</location>
    </subcellularLocation>
</comment>
<dbReference type="InterPro" id="IPR025254">
    <property type="entry name" value="CCDC113/CCDC96_CC"/>
</dbReference>
<dbReference type="Pfam" id="PF13870">
    <property type="entry name" value="CCDC113_CCDC96_CC"/>
    <property type="match status" value="1"/>
</dbReference>
<evidence type="ECO:0000259" key="5">
    <source>
        <dbReference type="Pfam" id="PF13870"/>
    </source>
</evidence>
<keyword evidence="3" id="KW-0966">Cell projection</keyword>
<reference evidence="6" key="1">
    <citation type="journal article" date="2011" name="PLoS Biol.">
        <title>Gene gain and loss during evolution of obligate parasitism in the white rust pathogen of Arabidopsis thaliana.</title>
        <authorList>
            <person name="Kemen E."/>
            <person name="Gardiner A."/>
            <person name="Schultz-Larsen T."/>
            <person name="Kemen A.C."/>
            <person name="Balmuth A.L."/>
            <person name="Robert-Seilaniantz A."/>
            <person name="Bailey K."/>
            <person name="Holub E."/>
            <person name="Studholme D.J."/>
            <person name="Maclean D."/>
            <person name="Jones J.D."/>
        </authorList>
    </citation>
    <scope>NUCLEOTIDE SEQUENCE</scope>
</reference>
<evidence type="ECO:0000313" key="6">
    <source>
        <dbReference type="EMBL" id="CCA24088.1"/>
    </source>
</evidence>
<reference evidence="6" key="2">
    <citation type="submission" date="2011-02" db="EMBL/GenBank/DDBJ databases">
        <authorList>
            <person name="MacLean D."/>
        </authorList>
    </citation>
    <scope>NUCLEOTIDE SEQUENCE</scope>
</reference>
<dbReference type="GO" id="GO:0060271">
    <property type="term" value="P:cilium assembly"/>
    <property type="evidence" value="ECO:0007669"/>
    <property type="project" value="TreeGrafter"/>
</dbReference>
<protein>
    <submittedName>
        <fullName evidence="6">Uncharacterized protein AlNc14C221G9114</fullName>
    </submittedName>
</protein>
<dbReference type="HOGENOM" id="CLU_815043_0_0_1"/>
<name>F0WRX2_9STRA</name>
<keyword evidence="2 4" id="KW-0175">Coiled coil</keyword>
<feature type="domain" description="CCDC113/CCDC96 coiled-coil" evidence="5">
    <location>
        <begin position="161"/>
        <end position="326"/>
    </location>
</feature>
<dbReference type="GO" id="GO:0005930">
    <property type="term" value="C:axoneme"/>
    <property type="evidence" value="ECO:0007669"/>
    <property type="project" value="TreeGrafter"/>
</dbReference>
<dbReference type="InterPro" id="IPR051885">
    <property type="entry name" value="CC_CF"/>
</dbReference>